<dbReference type="SUPFAM" id="SSF53335">
    <property type="entry name" value="S-adenosyl-L-methionine-dependent methyltransferases"/>
    <property type="match status" value="1"/>
</dbReference>
<feature type="domain" description="Methyltransferase type 11" evidence="4">
    <location>
        <begin position="56"/>
        <end position="153"/>
    </location>
</feature>
<dbReference type="PANTHER" id="PTHR44942:SF4">
    <property type="entry name" value="METHYLTRANSFERASE TYPE 11 DOMAIN-CONTAINING PROTEIN"/>
    <property type="match status" value="1"/>
</dbReference>
<dbReference type="Proteomes" id="UP001305414">
    <property type="component" value="Unassembled WGS sequence"/>
</dbReference>
<comment type="caution">
    <text evidence="5">The sequence shown here is derived from an EMBL/GenBank/DDBJ whole genome shotgun (WGS) entry which is preliminary data.</text>
</comment>
<dbReference type="PANTHER" id="PTHR44942">
    <property type="entry name" value="METHYLTRANSF_11 DOMAIN-CONTAINING PROTEIN"/>
    <property type="match status" value="1"/>
</dbReference>
<evidence type="ECO:0000313" key="5">
    <source>
        <dbReference type="EMBL" id="KAK5629873.1"/>
    </source>
</evidence>
<evidence type="ECO:0000256" key="1">
    <source>
        <dbReference type="ARBA" id="ARBA00008361"/>
    </source>
</evidence>
<dbReference type="InterPro" id="IPR029063">
    <property type="entry name" value="SAM-dependent_MTases_sf"/>
</dbReference>
<dbReference type="EMBL" id="JAWHQM010000013">
    <property type="protein sequence ID" value="KAK5629873.1"/>
    <property type="molecule type" value="Genomic_DNA"/>
</dbReference>
<protein>
    <recommendedName>
        <fullName evidence="4">Methyltransferase type 11 domain-containing protein</fullName>
    </recommendedName>
</protein>
<evidence type="ECO:0000256" key="2">
    <source>
        <dbReference type="ARBA" id="ARBA00022603"/>
    </source>
</evidence>
<organism evidence="5 6">
    <name type="scientific">Xylaria bambusicola</name>
    <dbReference type="NCBI Taxonomy" id="326684"/>
    <lineage>
        <taxon>Eukaryota</taxon>
        <taxon>Fungi</taxon>
        <taxon>Dikarya</taxon>
        <taxon>Ascomycota</taxon>
        <taxon>Pezizomycotina</taxon>
        <taxon>Sordariomycetes</taxon>
        <taxon>Xylariomycetidae</taxon>
        <taxon>Xylariales</taxon>
        <taxon>Xylariaceae</taxon>
        <taxon>Xylaria</taxon>
    </lineage>
</organism>
<keyword evidence="2" id="KW-0489">Methyltransferase</keyword>
<evidence type="ECO:0000313" key="6">
    <source>
        <dbReference type="Proteomes" id="UP001305414"/>
    </source>
</evidence>
<gene>
    <name evidence="5" type="ORF">RRF57_005588</name>
</gene>
<dbReference type="Pfam" id="PF08241">
    <property type="entry name" value="Methyltransf_11"/>
    <property type="match status" value="1"/>
</dbReference>
<accession>A0AAN7Z860</accession>
<dbReference type="CDD" id="cd02440">
    <property type="entry name" value="AdoMet_MTases"/>
    <property type="match status" value="1"/>
</dbReference>
<comment type="similarity">
    <text evidence="1">Belongs to the methyltransferase superfamily.</text>
</comment>
<evidence type="ECO:0000256" key="3">
    <source>
        <dbReference type="ARBA" id="ARBA00022679"/>
    </source>
</evidence>
<reference evidence="5 6" key="1">
    <citation type="submission" date="2023-10" db="EMBL/GenBank/DDBJ databases">
        <title>Draft genome sequence of Xylaria bambusicola isolate GMP-LS, the root and basal stem rot pathogen of sugarcane in Indonesia.</title>
        <authorList>
            <person name="Selvaraj P."/>
            <person name="Muralishankar V."/>
            <person name="Muruganantham S."/>
            <person name="Sp S."/>
            <person name="Haryani S."/>
            <person name="Lau K.J.X."/>
            <person name="Naqvi N.I."/>
        </authorList>
    </citation>
    <scope>NUCLEOTIDE SEQUENCE [LARGE SCALE GENOMIC DNA]</scope>
    <source>
        <strain evidence="5">GMP-LS</strain>
    </source>
</reference>
<sequence>MACMITTAEEYGFSARGGVNWSTYVAVRPVYPPSFFKRIYAYHGAKPQAAWSQAHDVGAGAGIVSAELAGKFDRVVMSDPNDGYAALGHKILVDELGIPAAKVVFLQEGAEKSSVAPGSVDVVTACMMIHWTDTSAAVDEFHRQLKAGGTVVITYYSRLRSEPSVPSSARTRRRLVRLARFTTGG</sequence>
<keyword evidence="3" id="KW-0808">Transferase</keyword>
<dbReference type="AlphaFoldDB" id="A0AAN7Z860"/>
<evidence type="ECO:0000259" key="4">
    <source>
        <dbReference type="Pfam" id="PF08241"/>
    </source>
</evidence>
<dbReference type="GO" id="GO:0008757">
    <property type="term" value="F:S-adenosylmethionine-dependent methyltransferase activity"/>
    <property type="evidence" value="ECO:0007669"/>
    <property type="project" value="InterPro"/>
</dbReference>
<dbReference type="InterPro" id="IPR051052">
    <property type="entry name" value="Diverse_substrate_MTase"/>
</dbReference>
<proteinExistence type="inferred from homology"/>
<dbReference type="Gene3D" id="3.40.50.150">
    <property type="entry name" value="Vaccinia Virus protein VP39"/>
    <property type="match status" value="1"/>
</dbReference>
<dbReference type="InterPro" id="IPR013216">
    <property type="entry name" value="Methyltransf_11"/>
</dbReference>
<dbReference type="GO" id="GO:0032259">
    <property type="term" value="P:methylation"/>
    <property type="evidence" value="ECO:0007669"/>
    <property type="project" value="UniProtKB-KW"/>
</dbReference>
<keyword evidence="6" id="KW-1185">Reference proteome</keyword>
<name>A0AAN7Z860_9PEZI</name>